<evidence type="ECO:0000313" key="8">
    <source>
        <dbReference type="EnsemblPlants" id="KQK11484"/>
    </source>
</evidence>
<organism evidence="7">
    <name type="scientific">Brachypodium distachyon</name>
    <name type="common">Purple false brome</name>
    <name type="synonym">Trachynia distachya</name>
    <dbReference type="NCBI Taxonomy" id="15368"/>
    <lineage>
        <taxon>Eukaryota</taxon>
        <taxon>Viridiplantae</taxon>
        <taxon>Streptophyta</taxon>
        <taxon>Embryophyta</taxon>
        <taxon>Tracheophyta</taxon>
        <taxon>Spermatophyta</taxon>
        <taxon>Magnoliopsida</taxon>
        <taxon>Liliopsida</taxon>
        <taxon>Poales</taxon>
        <taxon>Poaceae</taxon>
        <taxon>BOP clade</taxon>
        <taxon>Pooideae</taxon>
        <taxon>Stipodae</taxon>
        <taxon>Brachypodieae</taxon>
        <taxon>Brachypodium</taxon>
    </lineage>
</organism>
<proteinExistence type="inferred from homology"/>
<feature type="signal peptide" evidence="6">
    <location>
        <begin position="1"/>
        <end position="34"/>
    </location>
</feature>
<feature type="chain" id="PRO_5043129364" evidence="6">
    <location>
        <begin position="35"/>
        <end position="352"/>
    </location>
</feature>
<dbReference type="GeneID" id="112270530"/>
<keyword evidence="9" id="KW-1185">Reference proteome</keyword>
<comment type="similarity">
    <text evidence="1 4">Belongs to the glycosyl hydrolase 17 family.</text>
</comment>
<dbReference type="ExpressionAtlas" id="A0A0Q3JGG3">
    <property type="expression patterns" value="baseline"/>
</dbReference>
<gene>
    <name evidence="8" type="primary">LOC112270530</name>
    <name evidence="7" type="ORF">BRADI_2g60497v3</name>
</gene>
<reference evidence="8" key="3">
    <citation type="submission" date="2018-08" db="UniProtKB">
        <authorList>
            <consortium name="EnsemblPlants"/>
        </authorList>
    </citation>
    <scope>IDENTIFICATION</scope>
    <source>
        <strain evidence="8">cv. Bd21</strain>
    </source>
</reference>
<dbReference type="STRING" id="15368.A0A0Q3JGG3"/>
<dbReference type="EnsemblPlants" id="KQK11484">
    <property type="protein sequence ID" value="KQK11484"/>
    <property type="gene ID" value="BRADI_2g60497v3"/>
</dbReference>
<evidence type="ECO:0000256" key="5">
    <source>
        <dbReference type="RuleBase" id="RU004336"/>
    </source>
</evidence>
<dbReference type="PANTHER" id="PTHR32227">
    <property type="entry name" value="GLUCAN ENDO-1,3-BETA-GLUCOSIDASE BG1-RELATED-RELATED"/>
    <property type="match status" value="1"/>
</dbReference>
<dbReference type="InterPro" id="IPR000490">
    <property type="entry name" value="Glyco_hydro_17"/>
</dbReference>
<dbReference type="InterPro" id="IPR044965">
    <property type="entry name" value="Glyco_hydro_17_plant"/>
</dbReference>
<dbReference type="Gene3D" id="3.20.20.80">
    <property type="entry name" value="Glycosidases"/>
    <property type="match status" value="1"/>
</dbReference>
<evidence type="ECO:0000256" key="3">
    <source>
        <dbReference type="ARBA" id="ARBA00023295"/>
    </source>
</evidence>
<dbReference type="InterPro" id="IPR017853">
    <property type="entry name" value="GH"/>
</dbReference>
<dbReference type="GO" id="GO:0042973">
    <property type="term" value="F:glucan endo-1,3-beta-D-glucosidase activity"/>
    <property type="evidence" value="ECO:0007669"/>
    <property type="project" value="UniProtKB-ARBA"/>
</dbReference>
<dbReference type="RefSeq" id="XP_024313931.1">
    <property type="nucleotide sequence ID" value="XM_024458163.1"/>
</dbReference>
<dbReference type="GO" id="GO:0005975">
    <property type="term" value="P:carbohydrate metabolic process"/>
    <property type="evidence" value="ECO:0007669"/>
    <property type="project" value="InterPro"/>
</dbReference>
<dbReference type="Gramene" id="KQK11484">
    <property type="protein sequence ID" value="KQK11484"/>
    <property type="gene ID" value="BRADI_2g60497v3"/>
</dbReference>
<evidence type="ECO:0000256" key="1">
    <source>
        <dbReference type="ARBA" id="ARBA00008773"/>
    </source>
</evidence>
<keyword evidence="6" id="KW-0732">Signal</keyword>
<evidence type="ECO:0000256" key="2">
    <source>
        <dbReference type="ARBA" id="ARBA00022801"/>
    </source>
</evidence>
<evidence type="ECO:0000256" key="4">
    <source>
        <dbReference type="RuleBase" id="RU004335"/>
    </source>
</evidence>
<dbReference type="EMBL" id="CM000881">
    <property type="protein sequence ID" value="KQK11484.1"/>
    <property type="molecule type" value="Genomic_DNA"/>
</dbReference>
<dbReference type="Proteomes" id="UP000008810">
    <property type="component" value="Chromosome 2"/>
</dbReference>
<dbReference type="KEGG" id="bdi:112270530"/>
<dbReference type="FunFam" id="3.20.20.80:FF:000010">
    <property type="entry name" value="glucan endo-1,3-beta-glucosidase, basic"/>
    <property type="match status" value="1"/>
</dbReference>
<dbReference type="Pfam" id="PF00332">
    <property type="entry name" value="Glyco_hydro_17"/>
    <property type="match status" value="1"/>
</dbReference>
<protein>
    <submittedName>
        <fullName evidence="7 8">Uncharacterized protein</fullName>
    </submittedName>
</protein>
<name>A0A0Q3JGG3_BRADI</name>
<dbReference type="AlphaFoldDB" id="A0A0Q3JGG3"/>
<evidence type="ECO:0000313" key="9">
    <source>
        <dbReference type="Proteomes" id="UP000008810"/>
    </source>
</evidence>
<keyword evidence="3 5" id="KW-0326">Glycosidase</keyword>
<reference evidence="7" key="2">
    <citation type="submission" date="2017-06" db="EMBL/GenBank/DDBJ databases">
        <title>WGS assembly of Brachypodium distachyon.</title>
        <authorList>
            <consortium name="The International Brachypodium Initiative"/>
            <person name="Lucas S."/>
            <person name="Harmon-Smith M."/>
            <person name="Lail K."/>
            <person name="Tice H."/>
            <person name="Grimwood J."/>
            <person name="Bruce D."/>
            <person name="Barry K."/>
            <person name="Shu S."/>
            <person name="Lindquist E."/>
            <person name="Wang M."/>
            <person name="Pitluck S."/>
            <person name="Vogel J.P."/>
            <person name="Garvin D.F."/>
            <person name="Mockler T.C."/>
            <person name="Schmutz J."/>
            <person name="Rokhsar D."/>
            <person name="Bevan M.W."/>
        </authorList>
    </citation>
    <scope>NUCLEOTIDE SEQUENCE</scope>
    <source>
        <strain evidence="7">Bd21</strain>
    </source>
</reference>
<accession>A0A0Q3JGG3</accession>
<keyword evidence="2 5" id="KW-0378">Hydrolase</keyword>
<reference evidence="7 8" key="1">
    <citation type="journal article" date="2010" name="Nature">
        <title>Genome sequencing and analysis of the model grass Brachypodium distachyon.</title>
        <authorList>
            <consortium name="International Brachypodium Initiative"/>
        </authorList>
    </citation>
    <scope>NUCLEOTIDE SEQUENCE [LARGE SCALE GENOMIC DNA]</scope>
    <source>
        <strain evidence="7 8">Bd21</strain>
    </source>
</reference>
<sequence length="352" mass="36883">MAMAQGLVPAAAVLHIHMALLLGLAAVASIPARAASVGVCYGMSGNNLPPASTVVGMLRDNGFTSVRLYAPDAAALAALAGTGIGVVVGAPNDVVPSLSTNPSFAASWVRDNIAAHPYVSFKYLSVGNEISGENTQHLVPAMENVLAALNAAGLGMGVQVTTAISQATIAVHTPPSAGAFAEDCKPFLLPVLQFLARTGAPLLANLYPYFAYTYRAAGDIDVSFALFTAEYQGGPVVQDGEYAYHNMFDATVDAVHAAMEKLLGGESGGVNLVVSETGWPSAGGEAASVENARTYNQNLVDHVRKGTPRRPWKVETYLFAMFNENLKEGGVEQNWGLFYPSTDRVYPIDFGA</sequence>
<evidence type="ECO:0000256" key="6">
    <source>
        <dbReference type="SAM" id="SignalP"/>
    </source>
</evidence>
<dbReference type="OrthoDB" id="941679at2759"/>
<evidence type="ECO:0000313" key="7">
    <source>
        <dbReference type="EMBL" id="KQK11484.1"/>
    </source>
</evidence>
<dbReference type="SUPFAM" id="SSF51445">
    <property type="entry name" value="(Trans)glycosidases"/>
    <property type="match status" value="1"/>
</dbReference>
<dbReference type="PROSITE" id="PS00587">
    <property type="entry name" value="GLYCOSYL_HYDROL_F17"/>
    <property type="match status" value="1"/>
</dbReference>